<evidence type="ECO:0000313" key="2">
    <source>
        <dbReference type="EMBL" id="KFD63501.1"/>
    </source>
</evidence>
<evidence type="ECO:0000313" key="1">
    <source>
        <dbReference type="EMBL" id="KFD52606.1"/>
    </source>
</evidence>
<dbReference type="EMBL" id="KL363225">
    <property type="protein sequence ID" value="KFD52606.1"/>
    <property type="molecule type" value="Genomic_DNA"/>
</dbReference>
<dbReference type="EMBL" id="KL367572">
    <property type="protein sequence ID" value="KFD63501.1"/>
    <property type="molecule type" value="Genomic_DNA"/>
</dbReference>
<reference evidence="2 3" key="1">
    <citation type="journal article" date="2014" name="Nat. Genet.">
        <title>Genome and transcriptome of the porcine whipworm Trichuris suis.</title>
        <authorList>
            <person name="Jex A.R."/>
            <person name="Nejsum P."/>
            <person name="Schwarz E.M."/>
            <person name="Hu L."/>
            <person name="Young N.D."/>
            <person name="Hall R.S."/>
            <person name="Korhonen P.K."/>
            <person name="Liao S."/>
            <person name="Thamsborg S."/>
            <person name="Xia J."/>
            <person name="Xu P."/>
            <person name="Wang S."/>
            <person name="Scheerlinck J.P."/>
            <person name="Hofmann A."/>
            <person name="Sternberg P.W."/>
            <person name="Wang J."/>
            <person name="Gasser R.B."/>
        </authorList>
    </citation>
    <scope>NUCLEOTIDE SEQUENCE [LARGE SCALE GENOMIC DNA]</scope>
    <source>
        <strain evidence="2">DCEP-RM93F</strain>
        <strain evidence="1">DCEP-RM93M</strain>
    </source>
</reference>
<sequence length="156" mass="18403">MKTKSVISAFVPKLALYKRSISRGEPCQFPKLAELKRCPDPCDQDIDDIEVQWEQLEMLHEDLKRQFYDVLSMVEELVGLQSNDELKPRLRQGHATFWLQKQITFLYPRLCVVTDLLTRKRNRLQVVNRGDLRLRMTGIEPDIEKLARSHRRHDSS</sequence>
<evidence type="ECO:0000313" key="3">
    <source>
        <dbReference type="Proteomes" id="UP000030764"/>
    </source>
</evidence>
<proteinExistence type="predicted"/>
<dbReference type="AlphaFoldDB" id="A0A085N205"/>
<accession>A0A085N205</accession>
<keyword evidence="3" id="KW-1185">Reference proteome</keyword>
<organism evidence="2">
    <name type="scientific">Trichuris suis</name>
    <name type="common">pig whipworm</name>
    <dbReference type="NCBI Taxonomy" id="68888"/>
    <lineage>
        <taxon>Eukaryota</taxon>
        <taxon>Metazoa</taxon>
        <taxon>Ecdysozoa</taxon>
        <taxon>Nematoda</taxon>
        <taxon>Enoplea</taxon>
        <taxon>Dorylaimia</taxon>
        <taxon>Trichinellida</taxon>
        <taxon>Trichuridae</taxon>
        <taxon>Trichuris</taxon>
    </lineage>
</organism>
<name>A0A085N205_9BILA</name>
<dbReference type="Proteomes" id="UP000030764">
    <property type="component" value="Unassembled WGS sequence"/>
</dbReference>
<gene>
    <name evidence="1" type="ORF">M513_06453</name>
    <name evidence="2" type="ORF">M514_06453</name>
</gene>
<dbReference type="Proteomes" id="UP000030758">
    <property type="component" value="Unassembled WGS sequence"/>
</dbReference>
<protein>
    <submittedName>
        <fullName evidence="2">Uncharacterized protein</fullName>
    </submittedName>
</protein>